<dbReference type="InterPro" id="IPR005679">
    <property type="entry name" value="Ribosomal_uS12_bac"/>
</dbReference>
<keyword evidence="2 4" id="KW-0689">Ribosomal protein</keyword>
<protein>
    <recommendedName>
        <fullName evidence="7">Ribosomal protein S12</fullName>
    </recommendedName>
</protein>
<dbReference type="NCBIfam" id="TIGR00981">
    <property type="entry name" value="rpsL_bact"/>
    <property type="match status" value="1"/>
</dbReference>
<dbReference type="Pfam" id="PF00164">
    <property type="entry name" value="Ribosom_S12_S23"/>
    <property type="match status" value="1"/>
</dbReference>
<name>A0AAN7TSR5_9MYCE</name>
<organism evidence="5 6">
    <name type="scientific">Dictyostelium firmibasis</name>
    <dbReference type="NCBI Taxonomy" id="79012"/>
    <lineage>
        <taxon>Eukaryota</taxon>
        <taxon>Amoebozoa</taxon>
        <taxon>Evosea</taxon>
        <taxon>Eumycetozoa</taxon>
        <taxon>Dictyostelia</taxon>
        <taxon>Dictyosteliales</taxon>
        <taxon>Dictyosteliaceae</taxon>
        <taxon>Dictyostelium</taxon>
    </lineage>
</organism>
<proteinExistence type="inferred from homology"/>
<dbReference type="InterPro" id="IPR012340">
    <property type="entry name" value="NA-bd_OB-fold"/>
</dbReference>
<evidence type="ECO:0008006" key="7">
    <source>
        <dbReference type="Google" id="ProtNLM"/>
    </source>
</evidence>
<evidence type="ECO:0000313" key="5">
    <source>
        <dbReference type="EMBL" id="KAK5574388.1"/>
    </source>
</evidence>
<keyword evidence="3 4" id="KW-0687">Ribonucleoprotein</keyword>
<gene>
    <name evidence="5" type="ORF">RB653_011167</name>
</gene>
<evidence type="ECO:0000313" key="6">
    <source>
        <dbReference type="Proteomes" id="UP001344447"/>
    </source>
</evidence>
<dbReference type="GO" id="GO:0006412">
    <property type="term" value="P:translation"/>
    <property type="evidence" value="ECO:0007669"/>
    <property type="project" value="InterPro"/>
</dbReference>
<comment type="similarity">
    <text evidence="1 4">Belongs to the universal ribosomal protein uS12 family.</text>
</comment>
<evidence type="ECO:0000256" key="3">
    <source>
        <dbReference type="ARBA" id="ARBA00023274"/>
    </source>
</evidence>
<comment type="caution">
    <text evidence="5">The sequence shown here is derived from an EMBL/GenBank/DDBJ whole genome shotgun (WGS) entry which is preliminary data.</text>
</comment>
<dbReference type="PIRSF" id="PIRSF002133">
    <property type="entry name" value="Ribosomal_S12/S23"/>
    <property type="match status" value="1"/>
</dbReference>
<dbReference type="EMBL" id="JAVFKY010000009">
    <property type="protein sequence ID" value="KAK5574388.1"/>
    <property type="molecule type" value="Genomic_DNA"/>
</dbReference>
<reference evidence="5 6" key="1">
    <citation type="submission" date="2023-11" db="EMBL/GenBank/DDBJ databases">
        <title>Dfirmibasis_genome.</title>
        <authorList>
            <person name="Edelbroek B."/>
            <person name="Kjellin J."/>
            <person name="Jerlstrom-Hultqvist J."/>
            <person name="Soderbom F."/>
        </authorList>
    </citation>
    <scope>NUCLEOTIDE SEQUENCE [LARGE SCALE GENOMIC DNA]</scope>
    <source>
        <strain evidence="5 6">TNS-C-14</strain>
    </source>
</reference>
<dbReference type="GO" id="GO:0003735">
    <property type="term" value="F:structural constituent of ribosome"/>
    <property type="evidence" value="ECO:0007669"/>
    <property type="project" value="InterPro"/>
</dbReference>
<dbReference type="SUPFAM" id="SSF50249">
    <property type="entry name" value="Nucleic acid-binding proteins"/>
    <property type="match status" value="1"/>
</dbReference>
<sequence length="140" mass="16168">MITINQIKDRKARQPKKKRVTLLTGYPQKKGFCIRVYETKPKKPNSAIRKVAKVSIKLKNKRRNVIAYIPGFGPHNLQQLSTVLIRGGRAPDLPGVKYRMVRKHYDFQIGERYPRKNRRSKFSVKNEKVAAKKGKAIKIG</sequence>
<dbReference type="PRINTS" id="PR01034">
    <property type="entry name" value="RIBOSOMALS12"/>
</dbReference>
<dbReference type="GO" id="GO:0015935">
    <property type="term" value="C:small ribosomal subunit"/>
    <property type="evidence" value="ECO:0007669"/>
    <property type="project" value="InterPro"/>
</dbReference>
<geneLocation type="mitochondrion" evidence="5"/>
<evidence type="ECO:0000256" key="4">
    <source>
        <dbReference type="RuleBase" id="RU003622"/>
    </source>
</evidence>
<dbReference type="Gene3D" id="2.40.50.140">
    <property type="entry name" value="Nucleic acid-binding proteins"/>
    <property type="match status" value="1"/>
</dbReference>
<dbReference type="Proteomes" id="UP001344447">
    <property type="component" value="Unassembled WGS sequence"/>
</dbReference>
<keyword evidence="6" id="KW-1185">Reference proteome</keyword>
<dbReference type="PANTHER" id="PTHR11652">
    <property type="entry name" value="30S RIBOSOMAL PROTEIN S12 FAMILY MEMBER"/>
    <property type="match status" value="1"/>
</dbReference>
<evidence type="ECO:0000256" key="2">
    <source>
        <dbReference type="ARBA" id="ARBA00022980"/>
    </source>
</evidence>
<dbReference type="AlphaFoldDB" id="A0AAN7TSR5"/>
<dbReference type="InterPro" id="IPR006032">
    <property type="entry name" value="Ribosomal_uS12"/>
</dbReference>
<accession>A0AAN7TSR5</accession>
<keyword evidence="5" id="KW-0496">Mitochondrion</keyword>
<evidence type="ECO:0000256" key="1">
    <source>
        <dbReference type="ARBA" id="ARBA00005657"/>
    </source>
</evidence>
<dbReference type="PROSITE" id="PS00055">
    <property type="entry name" value="RIBOSOMAL_S12"/>
    <property type="match status" value="1"/>
</dbReference>